<keyword evidence="5" id="KW-0347">Helicase</keyword>
<evidence type="ECO:0000256" key="4">
    <source>
        <dbReference type="ARBA" id="ARBA00022801"/>
    </source>
</evidence>
<keyword evidence="1" id="KW-0540">Nuclease</keyword>
<organism evidence="11 12">
    <name type="scientific">Lentisphaera araneosa HTCC2155</name>
    <dbReference type="NCBI Taxonomy" id="313628"/>
    <lineage>
        <taxon>Bacteria</taxon>
        <taxon>Pseudomonadati</taxon>
        <taxon>Lentisphaerota</taxon>
        <taxon>Lentisphaeria</taxon>
        <taxon>Lentisphaerales</taxon>
        <taxon>Lentisphaeraceae</taxon>
        <taxon>Lentisphaera</taxon>
    </lineage>
</organism>
<protein>
    <submittedName>
        <fullName evidence="11">Exodeoxyribonuclease V, gamma subunit</fullName>
    </submittedName>
</protein>
<evidence type="ECO:0000256" key="3">
    <source>
        <dbReference type="ARBA" id="ARBA00022763"/>
    </source>
</evidence>
<dbReference type="Pfam" id="PF04257">
    <property type="entry name" value="Exonuc_V_gamma"/>
    <property type="match status" value="1"/>
</dbReference>
<dbReference type="OrthoDB" id="9762834at2"/>
<keyword evidence="4" id="KW-0378">Hydrolase</keyword>
<dbReference type="Pfam" id="PF17946">
    <property type="entry name" value="RecC_C"/>
    <property type="match status" value="1"/>
</dbReference>
<dbReference type="GO" id="GO:0003677">
    <property type="term" value="F:DNA binding"/>
    <property type="evidence" value="ECO:0007669"/>
    <property type="project" value="UniProtKB-KW"/>
</dbReference>
<keyword evidence="6" id="KW-0269">Exonuclease</keyword>
<name>A6DNF3_9BACT</name>
<dbReference type="InterPro" id="IPR006697">
    <property type="entry name" value="RecC"/>
</dbReference>
<evidence type="ECO:0000256" key="1">
    <source>
        <dbReference type="ARBA" id="ARBA00022722"/>
    </source>
</evidence>
<evidence type="ECO:0000256" key="8">
    <source>
        <dbReference type="ARBA" id="ARBA00023125"/>
    </source>
</evidence>
<dbReference type="GO" id="GO:0006281">
    <property type="term" value="P:DNA repair"/>
    <property type="evidence" value="ECO:0007669"/>
    <property type="project" value="UniProtKB-KW"/>
</dbReference>
<sequence>MRISASNQLEVLVSQLADSLQNEKCRPEELLGRPNDLVIIQSRGMAKWIDMQIADHNGIATRIEYPFIRTFISSILVKCSYSPKEDIWDRESLAWRIFKLLPEIESKFTIIHDYVKTNQLRRFQLAEQLASLIDEYMVYRHDWLQSWIQGKAFTQFNQGLEKELKHEAWQIALWQKLCESAQNSFQAALQNFLLADDIQPEVLELPPRIAIFGITNMPPVFVNFFEKLSQLTQVTLYHFNPCQEYWGDIRMERFSAFPLQGKDDLGLRGPIFSRTFENEIPDLPHSLLKSLGLLGRDFLNLLIENTSFDTLEHYAPSESSQLLHRIQNGILEMQEDFEDDLVTDDSVKISSCHSPRRELEALHDYLVGSLADNPDLRPQDIIVMAPNIHDYAPHIRNIFSNPDNMPLDFSITDQELRGRPLVNSYLKIFELAKSRLSSNDLLEIFENPDFLSRYKLKVDDVHTIRDWIEQARIRWGKDAQQRADWELPEFEQNSWKFGFDRLLAGYAFDDPELYDSILSCPIGGDGAILGKIKTAADQLFSIYEIITQEEKSLQNWCEYFSFVLKSNFEENADNQNEYNIILTQLQKMSERADLLQMNEVIAAEIAIKSLNSALEEQSSSHGFISRGITFCSLLPMRSIPVKVICMLGLNEGQLPRTNHRSGFDLMNKNWRQGDRTMSLDDRYLFLESLVSAREKLYLSYVGQSERDNEEIPPSVILAEFMEYIKKIAPDFQITQHALNAFNPRYFQDEDNDLASLSQLHFRAAQSLLKSREPEREVPALFCEQELDLPEEIKSQDGFIDLDLEDLAKFFANSAKTFLRCQLGTSLWKDQVSELPETEAFAQVNALEQFKIKSTLIEALIHKDPDLDEESFKIQMQELVLADGSLPYGLKGIECFEQIYGDSEKVAEQILLHKGEHKEEQLNFTLTFELSEKIRLNCSLSGIYQQNLLTYHPGKDKFKHLIKHCIKYLALASVEPRKKLHYINQDKAYQIHEIKDARQSLEQILELYLSGLKKPLAFLPNCFQKYYEQRKLKKPKEHEVAMGLAEQKWAYDSYNNAFADSVDNSFQVCFGKDFPYEDALLCFETVFDLVNELGLVEAKL</sequence>
<dbReference type="InterPro" id="IPR011335">
    <property type="entry name" value="Restrct_endonuc-II-like"/>
</dbReference>
<accession>A6DNF3</accession>
<keyword evidence="7" id="KW-0067">ATP-binding</keyword>
<dbReference type="RefSeq" id="WP_007279391.1">
    <property type="nucleotide sequence ID" value="NZ_ABCK01000013.1"/>
</dbReference>
<evidence type="ECO:0000256" key="6">
    <source>
        <dbReference type="ARBA" id="ARBA00022839"/>
    </source>
</evidence>
<dbReference type="GO" id="GO:0009338">
    <property type="term" value="C:exodeoxyribonuclease V complex"/>
    <property type="evidence" value="ECO:0007669"/>
    <property type="project" value="InterPro"/>
</dbReference>
<proteinExistence type="inferred from homology"/>
<dbReference type="SUPFAM" id="SSF52980">
    <property type="entry name" value="Restriction endonuclease-like"/>
    <property type="match status" value="1"/>
</dbReference>
<dbReference type="InterPro" id="IPR041500">
    <property type="entry name" value="RecC_C"/>
</dbReference>
<dbReference type="PANTHER" id="PTHR30591">
    <property type="entry name" value="RECBCD ENZYME SUBUNIT RECC"/>
    <property type="match status" value="1"/>
</dbReference>
<evidence type="ECO:0000256" key="7">
    <source>
        <dbReference type="ARBA" id="ARBA00022840"/>
    </source>
</evidence>
<gene>
    <name evidence="11" type="ORF">LNTAR_06634</name>
</gene>
<dbReference type="Gene3D" id="1.10.10.990">
    <property type="match status" value="1"/>
</dbReference>
<evidence type="ECO:0000313" key="11">
    <source>
        <dbReference type="EMBL" id="EDM26901.1"/>
    </source>
</evidence>
<reference evidence="11 12" key="1">
    <citation type="journal article" date="2010" name="J. Bacteriol.">
        <title>Genome sequence of Lentisphaera araneosa HTCC2155T, the type species of the order Lentisphaerales in the phylum Lentisphaerae.</title>
        <authorList>
            <person name="Thrash J.C."/>
            <person name="Cho J.C."/>
            <person name="Vergin K.L."/>
            <person name="Morris R.M."/>
            <person name="Giovannoni S.J."/>
        </authorList>
    </citation>
    <scope>NUCLEOTIDE SEQUENCE [LARGE SCALE GENOMIC DNA]</scope>
    <source>
        <strain evidence="11 12">HTCC2155</strain>
    </source>
</reference>
<keyword evidence="8" id="KW-0238">DNA-binding</keyword>
<evidence type="ECO:0000256" key="9">
    <source>
        <dbReference type="ARBA" id="ARBA00023204"/>
    </source>
</evidence>
<dbReference type="Gene3D" id="1.10.10.160">
    <property type="match status" value="1"/>
</dbReference>
<dbReference type="STRING" id="313628.LNTAR_06634"/>
<dbReference type="Gene3D" id="3.40.50.10930">
    <property type="match status" value="1"/>
</dbReference>
<feature type="domain" description="RecC C-terminal" evidence="10">
    <location>
        <begin position="800"/>
        <end position="1029"/>
    </location>
</feature>
<dbReference type="InterPro" id="IPR013986">
    <property type="entry name" value="DExx_box_DNA_helicase_dom_sf"/>
</dbReference>
<evidence type="ECO:0000313" key="12">
    <source>
        <dbReference type="Proteomes" id="UP000004947"/>
    </source>
</evidence>
<dbReference type="eggNOG" id="COG1330">
    <property type="taxonomic scope" value="Bacteria"/>
</dbReference>
<dbReference type="GO" id="GO:0004386">
    <property type="term" value="F:helicase activity"/>
    <property type="evidence" value="ECO:0007669"/>
    <property type="project" value="UniProtKB-KW"/>
</dbReference>
<dbReference type="PIRSF" id="PIRSF000980">
    <property type="entry name" value="RecC"/>
    <property type="match status" value="1"/>
</dbReference>
<evidence type="ECO:0000256" key="5">
    <source>
        <dbReference type="ARBA" id="ARBA00022806"/>
    </source>
</evidence>
<evidence type="ECO:0000256" key="2">
    <source>
        <dbReference type="ARBA" id="ARBA00022741"/>
    </source>
</evidence>
<evidence type="ECO:0000259" key="10">
    <source>
        <dbReference type="Pfam" id="PF17946"/>
    </source>
</evidence>
<dbReference type="GO" id="GO:0006310">
    <property type="term" value="P:DNA recombination"/>
    <property type="evidence" value="ECO:0007669"/>
    <property type="project" value="TreeGrafter"/>
</dbReference>
<dbReference type="Gene3D" id="3.40.50.300">
    <property type="entry name" value="P-loop containing nucleotide triphosphate hydrolases"/>
    <property type="match status" value="2"/>
</dbReference>
<dbReference type="InterPro" id="IPR027417">
    <property type="entry name" value="P-loop_NTPase"/>
</dbReference>
<dbReference type="GO" id="GO:0005524">
    <property type="term" value="F:ATP binding"/>
    <property type="evidence" value="ECO:0007669"/>
    <property type="project" value="UniProtKB-KW"/>
</dbReference>
<dbReference type="EMBL" id="ABCK01000013">
    <property type="protein sequence ID" value="EDM26901.1"/>
    <property type="molecule type" value="Genomic_DNA"/>
</dbReference>
<dbReference type="HAMAP" id="MF_01486">
    <property type="entry name" value="RecC"/>
    <property type="match status" value="1"/>
</dbReference>
<dbReference type="SUPFAM" id="SSF52540">
    <property type="entry name" value="P-loop containing nucleoside triphosphate hydrolases"/>
    <property type="match status" value="2"/>
</dbReference>
<dbReference type="CDD" id="cd22353">
    <property type="entry name" value="RecC_C-like"/>
    <property type="match status" value="1"/>
</dbReference>
<keyword evidence="2" id="KW-0547">Nucleotide-binding</keyword>
<dbReference type="Proteomes" id="UP000004947">
    <property type="component" value="Unassembled WGS sequence"/>
</dbReference>
<keyword evidence="3" id="KW-0227">DNA damage</keyword>
<keyword evidence="12" id="KW-1185">Reference proteome</keyword>
<keyword evidence="9" id="KW-0234">DNA repair</keyword>
<dbReference type="AlphaFoldDB" id="A6DNF3"/>
<comment type="caution">
    <text evidence="11">The sequence shown here is derived from an EMBL/GenBank/DDBJ whole genome shotgun (WGS) entry which is preliminary data.</text>
</comment>
<dbReference type="PANTHER" id="PTHR30591:SF1">
    <property type="entry name" value="RECBCD ENZYME SUBUNIT RECC"/>
    <property type="match status" value="1"/>
</dbReference>
<dbReference type="GO" id="GO:0008854">
    <property type="term" value="F:exodeoxyribonuclease V activity"/>
    <property type="evidence" value="ECO:0007669"/>
    <property type="project" value="InterPro"/>
</dbReference>
<dbReference type="NCBIfam" id="TIGR01450">
    <property type="entry name" value="recC"/>
    <property type="match status" value="1"/>
</dbReference>